<dbReference type="Proteomes" id="UP001321473">
    <property type="component" value="Unassembled WGS sequence"/>
</dbReference>
<dbReference type="AlphaFoldDB" id="A0AAQ4EG45"/>
<sequence length="134" mass="13753">MGQLASLCGCSPCCRGRNAQPAAVAVQLPVELQQREIRAGIEATSVEICAGGPALEVQSPTTSQGTESIGGRPQGLSTTASFMTQLSLVFAPRSSVPEPGPSAVASPTSEVGRPDAEPEPADEEHIRGLFCFGC</sequence>
<evidence type="ECO:0000256" key="1">
    <source>
        <dbReference type="SAM" id="MobiDB-lite"/>
    </source>
</evidence>
<comment type="caution">
    <text evidence="2">The sequence shown here is derived from an EMBL/GenBank/DDBJ whole genome shotgun (WGS) entry which is preliminary data.</text>
</comment>
<gene>
    <name evidence="2" type="ORF">V5799_011827</name>
</gene>
<evidence type="ECO:0000313" key="3">
    <source>
        <dbReference type="Proteomes" id="UP001321473"/>
    </source>
</evidence>
<feature type="region of interest" description="Disordered" evidence="1">
    <location>
        <begin position="56"/>
        <end position="77"/>
    </location>
</feature>
<proteinExistence type="predicted"/>
<keyword evidence="3" id="KW-1185">Reference proteome</keyword>
<protein>
    <submittedName>
        <fullName evidence="2">Uncharacterized protein</fullName>
    </submittedName>
</protein>
<feature type="compositionally biased region" description="Polar residues" evidence="1">
    <location>
        <begin position="58"/>
        <end position="67"/>
    </location>
</feature>
<reference evidence="2 3" key="1">
    <citation type="journal article" date="2023" name="Arcadia Sci">
        <title>De novo assembly of a long-read Amblyomma americanum tick genome.</title>
        <authorList>
            <person name="Chou S."/>
            <person name="Poskanzer K.E."/>
            <person name="Rollins M."/>
            <person name="Thuy-Boun P.S."/>
        </authorList>
    </citation>
    <scope>NUCLEOTIDE SEQUENCE [LARGE SCALE GENOMIC DNA]</scope>
    <source>
        <strain evidence="2">F_SG_1</strain>
        <tissue evidence="2">Salivary glands</tissue>
    </source>
</reference>
<dbReference type="EMBL" id="JARKHS020016535">
    <property type="protein sequence ID" value="KAK8773641.1"/>
    <property type="molecule type" value="Genomic_DNA"/>
</dbReference>
<evidence type="ECO:0000313" key="2">
    <source>
        <dbReference type="EMBL" id="KAK8773641.1"/>
    </source>
</evidence>
<name>A0AAQ4EG45_AMBAM</name>
<organism evidence="2 3">
    <name type="scientific">Amblyomma americanum</name>
    <name type="common">Lone star tick</name>
    <dbReference type="NCBI Taxonomy" id="6943"/>
    <lineage>
        <taxon>Eukaryota</taxon>
        <taxon>Metazoa</taxon>
        <taxon>Ecdysozoa</taxon>
        <taxon>Arthropoda</taxon>
        <taxon>Chelicerata</taxon>
        <taxon>Arachnida</taxon>
        <taxon>Acari</taxon>
        <taxon>Parasitiformes</taxon>
        <taxon>Ixodida</taxon>
        <taxon>Ixodoidea</taxon>
        <taxon>Ixodidae</taxon>
        <taxon>Amblyomminae</taxon>
        <taxon>Amblyomma</taxon>
    </lineage>
</organism>
<accession>A0AAQ4EG45</accession>
<feature type="region of interest" description="Disordered" evidence="1">
    <location>
        <begin position="92"/>
        <end position="124"/>
    </location>
</feature>